<reference evidence="2" key="1">
    <citation type="submission" date="2015-10" db="EMBL/GenBank/DDBJ databases">
        <authorList>
            <person name="Gilbert D.G."/>
        </authorList>
    </citation>
    <scope>NUCLEOTIDE SEQUENCE</scope>
</reference>
<keyword evidence="1" id="KW-0812">Transmembrane</keyword>
<dbReference type="EMBL" id="CZQC01000073">
    <property type="protein sequence ID" value="CUS43012.1"/>
    <property type="molecule type" value="Genomic_DNA"/>
</dbReference>
<dbReference type="AlphaFoldDB" id="A0A170PMM3"/>
<gene>
    <name evidence="2" type="ORF">MGWOODY_Tha362</name>
</gene>
<protein>
    <submittedName>
        <fullName evidence="2">Uncharacterized protein</fullName>
    </submittedName>
</protein>
<proteinExistence type="predicted"/>
<feature type="transmembrane region" description="Helical" evidence="1">
    <location>
        <begin position="7"/>
        <end position="34"/>
    </location>
</feature>
<organism evidence="2">
    <name type="scientific">hydrothermal vent metagenome</name>
    <dbReference type="NCBI Taxonomy" id="652676"/>
    <lineage>
        <taxon>unclassified sequences</taxon>
        <taxon>metagenomes</taxon>
        <taxon>ecological metagenomes</taxon>
    </lineage>
</organism>
<keyword evidence="1" id="KW-0472">Membrane</keyword>
<keyword evidence="1" id="KW-1133">Transmembrane helix</keyword>
<sequence>MIYSDDGFVVFAMATVPTMAISVGLLNSQLLVLIEPFQLG</sequence>
<name>A0A170PMM3_9ZZZZ</name>
<evidence type="ECO:0000313" key="2">
    <source>
        <dbReference type="EMBL" id="CUS43012.1"/>
    </source>
</evidence>
<evidence type="ECO:0000256" key="1">
    <source>
        <dbReference type="SAM" id="Phobius"/>
    </source>
</evidence>
<accession>A0A170PMM3</accession>